<proteinExistence type="predicted"/>
<gene>
    <name evidence="1" type="ORF">EMQ25_03825</name>
</gene>
<dbReference type="Proteomes" id="UP000281547">
    <property type="component" value="Unassembled WGS sequence"/>
</dbReference>
<sequence>MPGAVACRGEDGQRLVNIIAASSLSRNTLNGWARARDVQLVPVRVCRDVKNRVQASVSGQLGQLHAAVASDPLISAYLSRSGQNASNVFAVQQQGNQLVVYTY</sequence>
<comment type="caution">
    <text evidence="1">The sequence shown here is derived from an EMBL/GenBank/DDBJ whole genome shotgun (WGS) entry which is preliminary data.</text>
</comment>
<evidence type="ECO:0000313" key="2">
    <source>
        <dbReference type="Proteomes" id="UP000281547"/>
    </source>
</evidence>
<dbReference type="EMBL" id="RZNJ01000001">
    <property type="protein sequence ID" value="RUT35092.1"/>
    <property type="molecule type" value="Genomic_DNA"/>
</dbReference>
<dbReference type="AlphaFoldDB" id="A0A433XLY3"/>
<protein>
    <submittedName>
        <fullName evidence="1">Uncharacterized protein</fullName>
    </submittedName>
</protein>
<organism evidence="1 2">
    <name type="scientific">Arsenicitalea aurantiaca</name>
    <dbReference type="NCBI Taxonomy" id="1783274"/>
    <lineage>
        <taxon>Bacteria</taxon>
        <taxon>Pseudomonadati</taxon>
        <taxon>Pseudomonadota</taxon>
        <taxon>Alphaproteobacteria</taxon>
        <taxon>Hyphomicrobiales</taxon>
        <taxon>Devosiaceae</taxon>
        <taxon>Arsenicitalea</taxon>
    </lineage>
</organism>
<reference evidence="1 2" key="1">
    <citation type="journal article" date="2016" name="Int. J. Syst. Evol. Microbiol.">
        <title>Arsenicitalea aurantiaca gen. nov., sp. nov., a new member of the family Hyphomicrobiaceae, isolated from high-arsenic sediment.</title>
        <authorList>
            <person name="Mu Y."/>
            <person name="Zhou L."/>
            <person name="Zeng X.C."/>
            <person name="Liu L."/>
            <person name="Pan Y."/>
            <person name="Chen X."/>
            <person name="Wang J."/>
            <person name="Li S."/>
            <person name="Li W.J."/>
            <person name="Wang Y."/>
        </authorList>
    </citation>
    <scope>NUCLEOTIDE SEQUENCE [LARGE SCALE GENOMIC DNA]</scope>
    <source>
        <strain evidence="1 2">42-50</strain>
    </source>
</reference>
<accession>A0A433XLY3</accession>
<name>A0A433XLY3_9HYPH</name>
<keyword evidence="2" id="KW-1185">Reference proteome</keyword>
<evidence type="ECO:0000313" key="1">
    <source>
        <dbReference type="EMBL" id="RUT35092.1"/>
    </source>
</evidence>